<dbReference type="Proteomes" id="UP001499959">
    <property type="component" value="Unassembled WGS sequence"/>
</dbReference>
<keyword evidence="1" id="KW-0472">Membrane</keyword>
<keyword evidence="3" id="KW-1185">Reference proteome</keyword>
<dbReference type="EMBL" id="BAABJE010000009">
    <property type="protein sequence ID" value="GAA4793441.1"/>
    <property type="molecule type" value="Genomic_DNA"/>
</dbReference>
<keyword evidence="1" id="KW-1133">Transmembrane helix</keyword>
<reference evidence="3" key="1">
    <citation type="journal article" date="2019" name="Int. J. Syst. Evol. Microbiol.">
        <title>The Global Catalogue of Microorganisms (GCM) 10K type strain sequencing project: providing services to taxonomists for standard genome sequencing and annotation.</title>
        <authorList>
            <consortium name="The Broad Institute Genomics Platform"/>
            <consortium name="The Broad Institute Genome Sequencing Center for Infectious Disease"/>
            <person name="Wu L."/>
            <person name="Ma J."/>
        </authorList>
    </citation>
    <scope>NUCLEOTIDE SEQUENCE [LARGE SCALE GENOMIC DNA]</scope>
    <source>
        <strain evidence="3">JCM 18204</strain>
    </source>
</reference>
<dbReference type="Pfam" id="PF10741">
    <property type="entry name" value="T2SSM_b"/>
    <property type="match status" value="1"/>
</dbReference>
<evidence type="ECO:0000313" key="2">
    <source>
        <dbReference type="EMBL" id="GAA4793441.1"/>
    </source>
</evidence>
<sequence length="213" mass="23184">MTPVAATSSTTTVPARERWAALGLLAALLLVAYFVLVHPWWTVPMLELQDRIDSLKERDARALATLEQAPEIRKRLGAVREQAARLPGFMAEGSTELATAALIQRLETAVQQASPKNRSCAIQNRSPLTEPRKERFARAVVQVRLQCGTPELASVLHSLESGSPRLFVDNLNVTAQRFYFTPDQAPTGGGLDVSFDLYGYVAPAAGGSADARR</sequence>
<name>A0ABP9BBY1_9GAMM</name>
<evidence type="ECO:0000256" key="1">
    <source>
        <dbReference type="SAM" id="Phobius"/>
    </source>
</evidence>
<dbReference type="RefSeq" id="WP_345303052.1">
    <property type="nucleotide sequence ID" value="NZ_BAABJE010000009.1"/>
</dbReference>
<proteinExistence type="predicted"/>
<evidence type="ECO:0000313" key="3">
    <source>
        <dbReference type="Proteomes" id="UP001499959"/>
    </source>
</evidence>
<organism evidence="2 3">
    <name type="scientific">Lysobacter hankyongensis</name>
    <dbReference type="NCBI Taxonomy" id="1176535"/>
    <lineage>
        <taxon>Bacteria</taxon>
        <taxon>Pseudomonadati</taxon>
        <taxon>Pseudomonadota</taxon>
        <taxon>Gammaproteobacteria</taxon>
        <taxon>Lysobacterales</taxon>
        <taxon>Lysobacteraceae</taxon>
        <taxon>Lysobacter</taxon>
    </lineage>
</organism>
<accession>A0ABP9BBY1</accession>
<comment type="caution">
    <text evidence="2">The sequence shown here is derived from an EMBL/GenBank/DDBJ whole genome shotgun (WGS) entry which is preliminary data.</text>
</comment>
<keyword evidence="1" id="KW-0812">Transmembrane</keyword>
<dbReference type="NCBIfam" id="NF040576">
    <property type="entry name" value="T2SS_GspM_XpsM"/>
    <property type="match status" value="1"/>
</dbReference>
<protein>
    <submittedName>
        <fullName evidence="2">Type II secretion system protein GspM</fullName>
    </submittedName>
</protein>
<gene>
    <name evidence="2" type="primary">gspM</name>
    <name evidence="2" type="ORF">GCM10023307_18650</name>
</gene>
<feature type="transmembrane region" description="Helical" evidence="1">
    <location>
        <begin position="20"/>
        <end position="41"/>
    </location>
</feature>
<dbReference type="InterPro" id="IPR034756">
    <property type="entry name" value="T2SSM_b"/>
</dbReference>